<accession>A0A9D4DFK0</accession>
<keyword evidence="3" id="KW-1185">Reference proteome</keyword>
<evidence type="ECO:0000313" key="3">
    <source>
        <dbReference type="Proteomes" id="UP000828390"/>
    </source>
</evidence>
<feature type="region of interest" description="Disordered" evidence="1">
    <location>
        <begin position="22"/>
        <end position="43"/>
    </location>
</feature>
<reference evidence="2" key="2">
    <citation type="submission" date="2020-11" db="EMBL/GenBank/DDBJ databases">
        <authorList>
            <person name="McCartney M.A."/>
            <person name="Auch B."/>
            <person name="Kono T."/>
            <person name="Mallez S."/>
            <person name="Becker A."/>
            <person name="Gohl D.M."/>
            <person name="Silverstein K.A.T."/>
            <person name="Koren S."/>
            <person name="Bechman K.B."/>
            <person name="Herman A."/>
            <person name="Abrahante J.E."/>
            <person name="Garbe J."/>
        </authorList>
    </citation>
    <scope>NUCLEOTIDE SEQUENCE</scope>
    <source>
        <strain evidence="2">Duluth1</strain>
        <tissue evidence="2">Whole animal</tissue>
    </source>
</reference>
<protein>
    <recommendedName>
        <fullName evidence="4">HAT C-terminal dimerisation domain-containing protein</fullName>
    </recommendedName>
</protein>
<dbReference type="Proteomes" id="UP000828390">
    <property type="component" value="Unassembled WGS sequence"/>
</dbReference>
<gene>
    <name evidence="2" type="ORF">DPMN_183162</name>
</gene>
<evidence type="ECO:0000313" key="2">
    <source>
        <dbReference type="EMBL" id="KAH3748712.1"/>
    </source>
</evidence>
<evidence type="ECO:0000256" key="1">
    <source>
        <dbReference type="SAM" id="MobiDB-lite"/>
    </source>
</evidence>
<evidence type="ECO:0008006" key="4">
    <source>
        <dbReference type="Google" id="ProtNLM"/>
    </source>
</evidence>
<dbReference type="AlphaFoldDB" id="A0A9D4DFK0"/>
<proteinExistence type="predicted"/>
<organism evidence="2 3">
    <name type="scientific">Dreissena polymorpha</name>
    <name type="common">Zebra mussel</name>
    <name type="synonym">Mytilus polymorpha</name>
    <dbReference type="NCBI Taxonomy" id="45954"/>
    <lineage>
        <taxon>Eukaryota</taxon>
        <taxon>Metazoa</taxon>
        <taxon>Spiralia</taxon>
        <taxon>Lophotrochozoa</taxon>
        <taxon>Mollusca</taxon>
        <taxon>Bivalvia</taxon>
        <taxon>Autobranchia</taxon>
        <taxon>Heteroconchia</taxon>
        <taxon>Euheterodonta</taxon>
        <taxon>Imparidentia</taxon>
        <taxon>Neoheterodontei</taxon>
        <taxon>Myida</taxon>
        <taxon>Dreissenoidea</taxon>
        <taxon>Dreissenidae</taxon>
        <taxon>Dreissena</taxon>
    </lineage>
</organism>
<dbReference type="EMBL" id="JAIWYP010000010">
    <property type="protein sequence ID" value="KAH3748712.1"/>
    <property type="molecule type" value="Genomic_DNA"/>
</dbReference>
<sequence length="190" mass="21557">MYKHDKKDHTCRKGRTLYNKRLKYSKSCDNRGPTASPTDNHRLHSEAAVFNRLHVTIYNQMSHTLHPDVSSLHPDATSPPAKMSKMDSIRIGFPKSCWNQILKAFANSLDPDETPQNVAQRGRDTLQAVYQQLSNDQMMRACYPGVFEYYQLALLIPQSTAVVEQGFSLMNNIATDLRTLGQATLDALMR</sequence>
<comment type="caution">
    <text evidence="2">The sequence shown here is derived from an EMBL/GenBank/DDBJ whole genome shotgun (WGS) entry which is preliminary data.</text>
</comment>
<name>A0A9D4DFK0_DREPO</name>
<reference evidence="2" key="1">
    <citation type="journal article" date="2019" name="bioRxiv">
        <title>The Genome of the Zebra Mussel, Dreissena polymorpha: A Resource for Invasive Species Research.</title>
        <authorList>
            <person name="McCartney M.A."/>
            <person name="Auch B."/>
            <person name="Kono T."/>
            <person name="Mallez S."/>
            <person name="Zhang Y."/>
            <person name="Obille A."/>
            <person name="Becker A."/>
            <person name="Abrahante J.E."/>
            <person name="Garbe J."/>
            <person name="Badalamenti J.P."/>
            <person name="Herman A."/>
            <person name="Mangelson H."/>
            <person name="Liachko I."/>
            <person name="Sullivan S."/>
            <person name="Sone E.D."/>
            <person name="Koren S."/>
            <person name="Silverstein K.A.T."/>
            <person name="Beckman K.B."/>
            <person name="Gohl D.M."/>
        </authorList>
    </citation>
    <scope>NUCLEOTIDE SEQUENCE</scope>
    <source>
        <strain evidence="2">Duluth1</strain>
        <tissue evidence="2">Whole animal</tissue>
    </source>
</reference>